<proteinExistence type="inferred from homology"/>
<keyword evidence="3 5" id="KW-0326">Glycosidase</keyword>
<dbReference type="EMBL" id="AUZX01015565">
    <property type="protein sequence ID" value="EQD28656.1"/>
    <property type="molecule type" value="Genomic_DNA"/>
</dbReference>
<reference evidence="5" key="1">
    <citation type="submission" date="2013-08" db="EMBL/GenBank/DDBJ databases">
        <authorList>
            <person name="Mendez C."/>
            <person name="Richter M."/>
            <person name="Ferrer M."/>
            <person name="Sanchez J."/>
        </authorList>
    </citation>
    <scope>NUCLEOTIDE SEQUENCE</scope>
</reference>
<dbReference type="GO" id="GO:0004553">
    <property type="term" value="F:hydrolase activity, hydrolyzing O-glycosyl compounds"/>
    <property type="evidence" value="ECO:0007669"/>
    <property type="project" value="InterPro"/>
</dbReference>
<feature type="non-terminal residue" evidence="5">
    <location>
        <position position="91"/>
    </location>
</feature>
<reference evidence="5" key="2">
    <citation type="journal article" date="2014" name="ISME J.">
        <title>Microbial stratification in low pH oxic and suboxic macroscopic growths along an acid mine drainage.</title>
        <authorList>
            <person name="Mendez-Garcia C."/>
            <person name="Mesa V."/>
            <person name="Sprenger R.R."/>
            <person name="Richter M."/>
            <person name="Diez M.S."/>
            <person name="Solano J."/>
            <person name="Bargiela R."/>
            <person name="Golyshina O.V."/>
            <person name="Manteca A."/>
            <person name="Ramos J.L."/>
            <person name="Gallego J.R."/>
            <person name="Llorente I."/>
            <person name="Martins Dos Santos V.A."/>
            <person name="Jensen O.N."/>
            <person name="Pelaez A.I."/>
            <person name="Sanchez J."/>
            <person name="Ferrer M."/>
        </authorList>
    </citation>
    <scope>NUCLEOTIDE SEQUENCE</scope>
</reference>
<dbReference type="GO" id="GO:0005975">
    <property type="term" value="P:carbohydrate metabolic process"/>
    <property type="evidence" value="ECO:0007669"/>
    <property type="project" value="InterPro"/>
</dbReference>
<dbReference type="InterPro" id="IPR000322">
    <property type="entry name" value="Glyco_hydro_31_TIM"/>
</dbReference>
<evidence type="ECO:0000256" key="3">
    <source>
        <dbReference type="ARBA" id="ARBA00023295"/>
    </source>
</evidence>
<dbReference type="EC" id="3.2.1.-" evidence="5"/>
<evidence type="ECO:0000313" key="5">
    <source>
        <dbReference type="EMBL" id="EQD28656.1"/>
    </source>
</evidence>
<dbReference type="PANTHER" id="PTHR43053:SF4">
    <property type="entry name" value="MYOGENESIS-REGULATING GLYCOSIDASE"/>
    <property type="match status" value="1"/>
</dbReference>
<comment type="similarity">
    <text evidence="1">Belongs to the glycosyl hydrolase 31 family.</text>
</comment>
<comment type="caution">
    <text evidence="5">The sequence shown here is derived from an EMBL/GenBank/DDBJ whole genome shotgun (WGS) entry which is preliminary data.</text>
</comment>
<dbReference type="AlphaFoldDB" id="T0Y0P7"/>
<name>T0Y0P7_9ZZZZ</name>
<dbReference type="InterPro" id="IPR050985">
    <property type="entry name" value="Alpha-glycosidase_related"/>
</dbReference>
<evidence type="ECO:0000256" key="2">
    <source>
        <dbReference type="ARBA" id="ARBA00022801"/>
    </source>
</evidence>
<organism evidence="5">
    <name type="scientific">mine drainage metagenome</name>
    <dbReference type="NCBI Taxonomy" id="410659"/>
    <lineage>
        <taxon>unclassified sequences</taxon>
        <taxon>metagenomes</taxon>
        <taxon>ecological metagenomes</taxon>
    </lineage>
</organism>
<gene>
    <name evidence="5" type="ORF">B1A_21069</name>
</gene>
<keyword evidence="2 5" id="KW-0378">Hydrolase</keyword>
<dbReference type="Gene3D" id="3.20.20.80">
    <property type="entry name" value="Glycosidases"/>
    <property type="match status" value="1"/>
</dbReference>
<dbReference type="Pfam" id="PF01055">
    <property type="entry name" value="Glyco_hydro_31_2nd"/>
    <property type="match status" value="1"/>
</dbReference>
<accession>T0Y0P7</accession>
<evidence type="ECO:0000259" key="4">
    <source>
        <dbReference type="Pfam" id="PF01055"/>
    </source>
</evidence>
<protein>
    <submittedName>
        <fullName evidence="5">Glycoside hydrolase, family 31</fullName>
        <ecNumber evidence="5">3.2.1.-</ecNumber>
    </submittedName>
</protein>
<feature type="domain" description="Glycoside hydrolase family 31 TIM barrel" evidence="4">
    <location>
        <begin position="1"/>
        <end position="82"/>
    </location>
</feature>
<dbReference type="SUPFAM" id="SSF51445">
    <property type="entry name" value="(Trans)glycosidases"/>
    <property type="match status" value="1"/>
</dbReference>
<evidence type="ECO:0000256" key="1">
    <source>
        <dbReference type="ARBA" id="ARBA00007806"/>
    </source>
</evidence>
<sequence>MRDHQIPCDVLHIDPDWLVLDRLNCDFIWSQEKYPDPKEMMATLLEEGFHISLWELPYLDEASPITAEAKENGYLVRDSSGAPAKVDRTFS</sequence>
<dbReference type="InterPro" id="IPR017853">
    <property type="entry name" value="GH"/>
</dbReference>
<dbReference type="PANTHER" id="PTHR43053">
    <property type="entry name" value="GLYCOSIDASE FAMILY 31"/>
    <property type="match status" value="1"/>
</dbReference>